<dbReference type="Gene3D" id="1.10.357.10">
    <property type="entry name" value="Tetracycline Repressor, domain 2"/>
    <property type="match status" value="1"/>
</dbReference>
<dbReference type="OrthoDB" id="9796019at2"/>
<organism evidence="6 7">
    <name type="scientific">Trebonia kvetii</name>
    <dbReference type="NCBI Taxonomy" id="2480626"/>
    <lineage>
        <taxon>Bacteria</taxon>
        <taxon>Bacillati</taxon>
        <taxon>Actinomycetota</taxon>
        <taxon>Actinomycetes</taxon>
        <taxon>Streptosporangiales</taxon>
        <taxon>Treboniaceae</taxon>
        <taxon>Trebonia</taxon>
    </lineage>
</organism>
<evidence type="ECO:0000313" key="7">
    <source>
        <dbReference type="Proteomes" id="UP000460272"/>
    </source>
</evidence>
<dbReference type="GO" id="GO:0000976">
    <property type="term" value="F:transcription cis-regulatory region binding"/>
    <property type="evidence" value="ECO:0007669"/>
    <property type="project" value="TreeGrafter"/>
</dbReference>
<dbReference type="Pfam" id="PF00440">
    <property type="entry name" value="TetR_N"/>
    <property type="match status" value="1"/>
</dbReference>
<sequence>MTSLSHADQRQPGHQDLLRASLTAREAQLLEVTLEVLRETGYDKLTVDEVAARAHASKTTVYRRWPTKAELVCAAFAYRLRDKFGPQADAGTLRDDLLALAAKISSDAQGHAQVAAGILAASERSPRLRELLMDELYQLRKEQVLVVLRRAVARGEIVPEAISDATVDVLPAYIMFRILQHERPVTLETQRALVDQVLLPSLTRVH</sequence>
<dbReference type="InterPro" id="IPR011075">
    <property type="entry name" value="TetR_C"/>
</dbReference>
<feature type="DNA-binding region" description="H-T-H motif" evidence="4">
    <location>
        <begin position="46"/>
        <end position="65"/>
    </location>
</feature>
<reference evidence="6 7" key="1">
    <citation type="submission" date="2018-11" db="EMBL/GenBank/DDBJ databases">
        <title>Trebonia kvetii gen.nov., sp.nov., a novel acidophilic actinobacterium, and proposal of the new actinobacterial family Treboniaceae fam. nov.</title>
        <authorList>
            <person name="Rapoport D."/>
            <person name="Sagova-Mareckova M."/>
            <person name="Sedlacek I."/>
            <person name="Provaznik J."/>
            <person name="Kralova S."/>
            <person name="Pavlinic D."/>
            <person name="Benes V."/>
            <person name="Kopecky J."/>
        </authorList>
    </citation>
    <scope>NUCLEOTIDE SEQUENCE [LARGE SCALE GENOMIC DNA]</scope>
    <source>
        <strain evidence="6 7">15Tr583</strain>
    </source>
</reference>
<dbReference type="InterPro" id="IPR023772">
    <property type="entry name" value="DNA-bd_HTH_TetR-type_CS"/>
</dbReference>
<keyword evidence="2 4" id="KW-0238">DNA-binding</keyword>
<dbReference type="PROSITE" id="PS01081">
    <property type="entry name" value="HTH_TETR_1"/>
    <property type="match status" value="1"/>
</dbReference>
<evidence type="ECO:0000313" key="6">
    <source>
        <dbReference type="EMBL" id="TVZ03931.1"/>
    </source>
</evidence>
<dbReference type="SUPFAM" id="SSF46689">
    <property type="entry name" value="Homeodomain-like"/>
    <property type="match status" value="1"/>
</dbReference>
<dbReference type="SUPFAM" id="SSF48498">
    <property type="entry name" value="Tetracyclin repressor-like, C-terminal domain"/>
    <property type="match status" value="1"/>
</dbReference>
<evidence type="ECO:0000256" key="3">
    <source>
        <dbReference type="ARBA" id="ARBA00023163"/>
    </source>
</evidence>
<dbReference type="Proteomes" id="UP000460272">
    <property type="component" value="Unassembled WGS sequence"/>
</dbReference>
<name>A0A6P2C0Q4_9ACTN</name>
<keyword evidence="7" id="KW-1185">Reference proteome</keyword>
<dbReference type="InterPro" id="IPR036271">
    <property type="entry name" value="Tet_transcr_reg_TetR-rel_C_sf"/>
</dbReference>
<dbReference type="EMBL" id="RPFW01000003">
    <property type="protein sequence ID" value="TVZ03931.1"/>
    <property type="molecule type" value="Genomic_DNA"/>
</dbReference>
<keyword evidence="1" id="KW-0805">Transcription regulation</keyword>
<evidence type="ECO:0000259" key="5">
    <source>
        <dbReference type="PROSITE" id="PS50977"/>
    </source>
</evidence>
<accession>A0A6P2C0Q4</accession>
<dbReference type="GO" id="GO:0003700">
    <property type="term" value="F:DNA-binding transcription factor activity"/>
    <property type="evidence" value="ECO:0007669"/>
    <property type="project" value="TreeGrafter"/>
</dbReference>
<dbReference type="InterPro" id="IPR001647">
    <property type="entry name" value="HTH_TetR"/>
</dbReference>
<gene>
    <name evidence="6" type="ORF">EAS64_15975</name>
</gene>
<dbReference type="PROSITE" id="PS50977">
    <property type="entry name" value="HTH_TETR_2"/>
    <property type="match status" value="1"/>
</dbReference>
<proteinExistence type="predicted"/>
<dbReference type="InterPro" id="IPR009057">
    <property type="entry name" value="Homeodomain-like_sf"/>
</dbReference>
<evidence type="ECO:0000256" key="1">
    <source>
        <dbReference type="ARBA" id="ARBA00023015"/>
    </source>
</evidence>
<dbReference type="InterPro" id="IPR050109">
    <property type="entry name" value="HTH-type_TetR-like_transc_reg"/>
</dbReference>
<dbReference type="RefSeq" id="WP_145853801.1">
    <property type="nucleotide sequence ID" value="NZ_RPFW01000003.1"/>
</dbReference>
<dbReference type="PANTHER" id="PTHR30055:SF149">
    <property type="entry name" value="TETR-FAMILY TRANSCRIPTIONAL REGULATOR"/>
    <property type="match status" value="1"/>
</dbReference>
<dbReference type="Pfam" id="PF16859">
    <property type="entry name" value="TetR_C_11"/>
    <property type="match status" value="1"/>
</dbReference>
<dbReference type="PANTHER" id="PTHR30055">
    <property type="entry name" value="HTH-TYPE TRANSCRIPTIONAL REGULATOR RUTR"/>
    <property type="match status" value="1"/>
</dbReference>
<protein>
    <submittedName>
        <fullName evidence="6">TetR/AcrR family transcriptional regulator</fullName>
    </submittedName>
</protein>
<evidence type="ECO:0000256" key="2">
    <source>
        <dbReference type="ARBA" id="ARBA00023125"/>
    </source>
</evidence>
<dbReference type="Gene3D" id="1.10.10.60">
    <property type="entry name" value="Homeodomain-like"/>
    <property type="match status" value="1"/>
</dbReference>
<dbReference type="AlphaFoldDB" id="A0A6P2C0Q4"/>
<comment type="caution">
    <text evidence="6">The sequence shown here is derived from an EMBL/GenBank/DDBJ whole genome shotgun (WGS) entry which is preliminary data.</text>
</comment>
<keyword evidence="3" id="KW-0804">Transcription</keyword>
<feature type="domain" description="HTH tetR-type" evidence="5">
    <location>
        <begin position="23"/>
        <end position="83"/>
    </location>
</feature>
<evidence type="ECO:0000256" key="4">
    <source>
        <dbReference type="PROSITE-ProRule" id="PRU00335"/>
    </source>
</evidence>